<feature type="non-terminal residue" evidence="1">
    <location>
        <position position="1"/>
    </location>
</feature>
<organism evidence="1">
    <name type="scientific">marine metagenome</name>
    <dbReference type="NCBI Taxonomy" id="408172"/>
    <lineage>
        <taxon>unclassified sequences</taxon>
        <taxon>metagenomes</taxon>
        <taxon>ecological metagenomes</taxon>
    </lineage>
</organism>
<proteinExistence type="predicted"/>
<protein>
    <submittedName>
        <fullName evidence="1">Uncharacterized protein</fullName>
    </submittedName>
</protein>
<sequence length="51" mass="5836">GVPALVPRNLSGGGLAAGDWSFTRSLRQNAEPLVIVWVLFWLYWLWRQLPQ</sequence>
<dbReference type="EMBL" id="UINC01074900">
    <property type="protein sequence ID" value="SVC12554.1"/>
    <property type="molecule type" value="Genomic_DNA"/>
</dbReference>
<name>A0A382JJJ4_9ZZZZ</name>
<reference evidence="1" key="1">
    <citation type="submission" date="2018-05" db="EMBL/GenBank/DDBJ databases">
        <authorList>
            <person name="Lanie J.A."/>
            <person name="Ng W.-L."/>
            <person name="Kazmierczak K.M."/>
            <person name="Andrzejewski T.M."/>
            <person name="Davidsen T.M."/>
            <person name="Wayne K.J."/>
            <person name="Tettelin H."/>
            <person name="Glass J.I."/>
            <person name="Rusch D."/>
            <person name="Podicherti R."/>
            <person name="Tsui H.-C.T."/>
            <person name="Winkler M.E."/>
        </authorList>
    </citation>
    <scope>NUCLEOTIDE SEQUENCE</scope>
</reference>
<gene>
    <name evidence="1" type="ORF">METZ01_LOCUS265408</name>
</gene>
<dbReference type="AlphaFoldDB" id="A0A382JJJ4"/>
<accession>A0A382JJJ4</accession>
<evidence type="ECO:0000313" key="1">
    <source>
        <dbReference type="EMBL" id="SVC12554.1"/>
    </source>
</evidence>